<dbReference type="AlphaFoldDB" id="K3WRG1"/>
<dbReference type="VEuPathDB" id="FungiDB:PYU1_G007539"/>
<name>K3WRG1_GLOUD</name>
<sequence length="174" mass="18975">MKRGREAETQSHAGTFSPVHPSSHAHFASPAFASISPWKPHPQAPNGFPRGKPVAMKRMRDRSVPIDAMSRMMSAAATNARMRKHSAQMQAMAMLPTSGAPCCSVCESGKRSEQAAPRQLSRCAYCEKLMGECCSRECEGCSNQFCSLCTTLNCDQQFDRVFCVSCNDAAQSSM</sequence>
<dbReference type="eggNOG" id="ENOG502TBN5">
    <property type="taxonomic scope" value="Eukaryota"/>
</dbReference>
<feature type="compositionally biased region" description="Low complexity" evidence="1">
    <location>
        <begin position="16"/>
        <end position="37"/>
    </location>
</feature>
<dbReference type="GO" id="GO:0005175">
    <property type="term" value="F:CD27 receptor binding"/>
    <property type="evidence" value="ECO:0007669"/>
    <property type="project" value="TreeGrafter"/>
</dbReference>
<proteinExistence type="predicted"/>
<dbReference type="PANTHER" id="PTHR14365:SF1">
    <property type="entry name" value="APOPTOSIS REGULATORY PROTEIN SIVA"/>
    <property type="match status" value="1"/>
</dbReference>
<reference evidence="3" key="1">
    <citation type="journal article" date="2010" name="Genome Biol.">
        <title>Genome sequence of the necrotrophic plant pathogen Pythium ultimum reveals original pathogenicity mechanisms and effector repertoire.</title>
        <authorList>
            <person name="Levesque C.A."/>
            <person name="Brouwer H."/>
            <person name="Cano L."/>
            <person name="Hamilton J.P."/>
            <person name="Holt C."/>
            <person name="Huitema E."/>
            <person name="Raffaele S."/>
            <person name="Robideau G.P."/>
            <person name="Thines M."/>
            <person name="Win J."/>
            <person name="Zerillo M.M."/>
            <person name="Beakes G.W."/>
            <person name="Boore J.L."/>
            <person name="Busam D."/>
            <person name="Dumas B."/>
            <person name="Ferriera S."/>
            <person name="Fuerstenberg S.I."/>
            <person name="Gachon C.M."/>
            <person name="Gaulin E."/>
            <person name="Govers F."/>
            <person name="Grenville-Briggs L."/>
            <person name="Horner N."/>
            <person name="Hostetler J."/>
            <person name="Jiang R.H."/>
            <person name="Johnson J."/>
            <person name="Krajaejun T."/>
            <person name="Lin H."/>
            <person name="Meijer H.J."/>
            <person name="Moore B."/>
            <person name="Morris P."/>
            <person name="Phuntmart V."/>
            <person name="Puiu D."/>
            <person name="Shetty J."/>
            <person name="Stajich J.E."/>
            <person name="Tripathy S."/>
            <person name="Wawra S."/>
            <person name="van West P."/>
            <person name="Whitty B.R."/>
            <person name="Coutinho P.M."/>
            <person name="Henrissat B."/>
            <person name="Martin F."/>
            <person name="Thomas P.D."/>
            <person name="Tyler B.M."/>
            <person name="De Vries R.P."/>
            <person name="Kamoun S."/>
            <person name="Yandell M."/>
            <person name="Tisserat N."/>
            <person name="Buell C.R."/>
        </authorList>
    </citation>
    <scope>NUCLEOTIDE SEQUENCE</scope>
    <source>
        <strain evidence="3">DAOM:BR144</strain>
    </source>
</reference>
<reference evidence="3" key="2">
    <citation type="submission" date="2010-04" db="EMBL/GenBank/DDBJ databases">
        <authorList>
            <person name="Buell R."/>
            <person name="Hamilton J."/>
            <person name="Hostetler J."/>
        </authorList>
    </citation>
    <scope>NUCLEOTIDE SEQUENCE [LARGE SCALE GENOMIC DNA]</scope>
    <source>
        <strain evidence="3">DAOM:BR144</strain>
    </source>
</reference>
<evidence type="ECO:0000256" key="1">
    <source>
        <dbReference type="SAM" id="MobiDB-lite"/>
    </source>
</evidence>
<protein>
    <recommendedName>
        <fullName evidence="4">Apoptosis regulatory protein Siva</fullName>
    </recommendedName>
</protein>
<dbReference type="HOGENOM" id="CLU_1543123_0_0_1"/>
<dbReference type="Pfam" id="PF05458">
    <property type="entry name" value="Siva"/>
    <property type="match status" value="1"/>
</dbReference>
<dbReference type="InParanoid" id="K3WRG1"/>
<dbReference type="EMBL" id="GL376585">
    <property type="status" value="NOT_ANNOTATED_CDS"/>
    <property type="molecule type" value="Genomic_DNA"/>
</dbReference>
<evidence type="ECO:0000313" key="2">
    <source>
        <dbReference type="EnsemblProtists" id="PYU1_T007555"/>
    </source>
</evidence>
<dbReference type="PANTHER" id="PTHR14365">
    <property type="entry name" value="APOPTOSIS REGULATORY PROTEIN SIVA"/>
    <property type="match status" value="1"/>
</dbReference>
<evidence type="ECO:0008006" key="4">
    <source>
        <dbReference type="Google" id="ProtNLM"/>
    </source>
</evidence>
<dbReference type="OMA" id="CCRRECD"/>
<organism evidence="2 3">
    <name type="scientific">Globisporangium ultimum (strain ATCC 200006 / CBS 805.95 / DAOM BR144)</name>
    <name type="common">Pythium ultimum</name>
    <dbReference type="NCBI Taxonomy" id="431595"/>
    <lineage>
        <taxon>Eukaryota</taxon>
        <taxon>Sar</taxon>
        <taxon>Stramenopiles</taxon>
        <taxon>Oomycota</taxon>
        <taxon>Peronosporomycetes</taxon>
        <taxon>Pythiales</taxon>
        <taxon>Pythiaceae</taxon>
        <taxon>Globisporangium</taxon>
    </lineage>
</organism>
<dbReference type="EnsemblProtists" id="PYU1_T007555">
    <property type="protein sequence ID" value="PYU1_T007555"/>
    <property type="gene ID" value="PYU1_G007539"/>
</dbReference>
<keyword evidence="3" id="KW-1185">Reference proteome</keyword>
<dbReference type="Proteomes" id="UP000019132">
    <property type="component" value="Unassembled WGS sequence"/>
</dbReference>
<feature type="region of interest" description="Disordered" evidence="1">
    <location>
        <begin position="1"/>
        <end position="55"/>
    </location>
</feature>
<evidence type="ECO:0000313" key="3">
    <source>
        <dbReference type="Proteomes" id="UP000019132"/>
    </source>
</evidence>
<accession>K3WRG1</accession>
<dbReference type="InterPro" id="IPR022773">
    <property type="entry name" value="Siva"/>
</dbReference>
<reference evidence="2" key="3">
    <citation type="submission" date="2015-02" db="UniProtKB">
        <authorList>
            <consortium name="EnsemblProtists"/>
        </authorList>
    </citation>
    <scope>IDENTIFICATION</scope>
    <source>
        <strain evidence="2">DAOM BR144</strain>
    </source>
</reference>